<feature type="region of interest" description="Disordered" evidence="1">
    <location>
        <begin position="251"/>
        <end position="277"/>
    </location>
</feature>
<keyword evidence="5" id="KW-1185">Reference proteome</keyword>
<keyword evidence="2" id="KW-0732">Signal</keyword>
<dbReference type="Gene3D" id="1.25.10.10">
    <property type="entry name" value="Leucine-rich Repeat Variant"/>
    <property type="match status" value="1"/>
</dbReference>
<dbReference type="EMBL" id="JAUUTY010000002">
    <property type="protein sequence ID" value="KAK1684270.1"/>
    <property type="molecule type" value="Genomic_DNA"/>
</dbReference>
<evidence type="ECO:0000313" key="5">
    <source>
        <dbReference type="Proteomes" id="UP001231189"/>
    </source>
</evidence>
<sequence>MRCVHAYAFQLWTILSAATLWRKLLEVLTCGGGGGDGGGFGGSCRSRMSYRSPQPRTQLSQPRPRSDRLEELLRAEPSESGDDEGEADVAARKEAAQERKAKDDAMAREMLEVIRPLVAMLDDTRGGEELLAVALNKAAIVQASAVHNMLRSPHYGGRVRRADGGALDANKHIIGASGAAPFLVHAFEAAATQVRHNALRALQNLSIEVANAPHLLTVGLAPSLLNAVRDTCASAWALAALCNIMAACPEGRRSGGSGRSGPSMSGRRGGRGAGRSVHWQLGRGELRRVTRERVNGEERAEVTRWRRLGLGQTRAGGGAAIDDGG</sequence>
<dbReference type="InterPro" id="IPR016024">
    <property type="entry name" value="ARM-type_fold"/>
</dbReference>
<gene>
    <name evidence="3" type="ORF">QYE76_045095</name>
    <name evidence="4" type="ORF">QYE76_045118</name>
</gene>
<feature type="compositionally biased region" description="Basic and acidic residues" evidence="1">
    <location>
        <begin position="64"/>
        <end position="77"/>
    </location>
</feature>
<evidence type="ECO:0000256" key="1">
    <source>
        <dbReference type="SAM" id="MobiDB-lite"/>
    </source>
</evidence>
<evidence type="ECO:0000313" key="3">
    <source>
        <dbReference type="EMBL" id="KAK1684247.1"/>
    </source>
</evidence>
<dbReference type="PANTHER" id="PTHR46700">
    <property type="entry name" value="ARM REPEAT SUPERFAMILY PROTEIN"/>
    <property type="match status" value="1"/>
</dbReference>
<dbReference type="InterPro" id="IPR011989">
    <property type="entry name" value="ARM-like"/>
</dbReference>
<evidence type="ECO:0000256" key="2">
    <source>
        <dbReference type="SAM" id="SignalP"/>
    </source>
</evidence>
<feature type="region of interest" description="Disordered" evidence="1">
    <location>
        <begin position="41"/>
        <end position="103"/>
    </location>
</feature>
<dbReference type="Proteomes" id="UP001231189">
    <property type="component" value="Unassembled WGS sequence"/>
</dbReference>
<organism evidence="4 5">
    <name type="scientific">Lolium multiflorum</name>
    <name type="common">Italian ryegrass</name>
    <name type="synonym">Lolium perenne subsp. multiflorum</name>
    <dbReference type="NCBI Taxonomy" id="4521"/>
    <lineage>
        <taxon>Eukaryota</taxon>
        <taxon>Viridiplantae</taxon>
        <taxon>Streptophyta</taxon>
        <taxon>Embryophyta</taxon>
        <taxon>Tracheophyta</taxon>
        <taxon>Spermatophyta</taxon>
        <taxon>Magnoliopsida</taxon>
        <taxon>Liliopsida</taxon>
        <taxon>Poales</taxon>
        <taxon>Poaceae</taxon>
        <taxon>BOP clade</taxon>
        <taxon>Pooideae</taxon>
        <taxon>Poodae</taxon>
        <taxon>Poeae</taxon>
        <taxon>Poeae Chloroplast Group 2 (Poeae type)</taxon>
        <taxon>Loliodinae</taxon>
        <taxon>Loliinae</taxon>
        <taxon>Lolium</taxon>
    </lineage>
</organism>
<feature type="compositionally biased region" description="Basic and acidic residues" evidence="1">
    <location>
        <begin position="89"/>
        <end position="103"/>
    </location>
</feature>
<protein>
    <submittedName>
        <fullName evidence="4">Uncharacterized protein</fullName>
    </submittedName>
</protein>
<reference evidence="4" key="1">
    <citation type="submission" date="2023-07" db="EMBL/GenBank/DDBJ databases">
        <title>A chromosome-level genome assembly of Lolium multiflorum.</title>
        <authorList>
            <person name="Chen Y."/>
            <person name="Copetti D."/>
            <person name="Kolliker R."/>
            <person name="Studer B."/>
        </authorList>
    </citation>
    <scope>NUCLEOTIDE SEQUENCE</scope>
    <source>
        <strain evidence="4">02402/16</strain>
        <tissue evidence="4">Leaf</tissue>
    </source>
</reference>
<dbReference type="AlphaFoldDB" id="A0AAD8WXD2"/>
<accession>A0AAD8WXD2</accession>
<feature type="signal peptide" evidence="2">
    <location>
        <begin position="1"/>
        <end position="17"/>
    </location>
</feature>
<dbReference type="EMBL" id="JAUUTY010000002">
    <property type="protein sequence ID" value="KAK1684247.1"/>
    <property type="molecule type" value="Genomic_DNA"/>
</dbReference>
<evidence type="ECO:0000313" key="4">
    <source>
        <dbReference type="EMBL" id="KAK1684270.1"/>
    </source>
</evidence>
<name>A0AAD8WXD2_LOLMU</name>
<proteinExistence type="predicted"/>
<comment type="caution">
    <text evidence="4">The sequence shown here is derived from an EMBL/GenBank/DDBJ whole genome shotgun (WGS) entry which is preliminary data.</text>
</comment>
<feature type="compositionally biased region" description="Polar residues" evidence="1">
    <location>
        <begin position="49"/>
        <end position="63"/>
    </location>
</feature>
<dbReference type="PANTHER" id="PTHR46700:SF1">
    <property type="entry name" value="ARM REPEAT SUPERFAMILY PROTEIN"/>
    <property type="match status" value="1"/>
</dbReference>
<dbReference type="SUPFAM" id="SSF48371">
    <property type="entry name" value="ARM repeat"/>
    <property type="match status" value="1"/>
</dbReference>
<feature type="chain" id="PRO_5042442428" evidence="2">
    <location>
        <begin position="18"/>
        <end position="325"/>
    </location>
</feature>